<accession>A0A2U1DFS2</accession>
<keyword evidence="2" id="KW-1185">Reference proteome</keyword>
<dbReference type="AlphaFoldDB" id="A0A2U1DFS2"/>
<organism evidence="1 2">
    <name type="scientific">Convivina intestini</name>
    <dbReference type="NCBI Taxonomy" id="1505726"/>
    <lineage>
        <taxon>Bacteria</taxon>
        <taxon>Bacillati</taxon>
        <taxon>Bacillota</taxon>
        <taxon>Bacilli</taxon>
        <taxon>Lactobacillales</taxon>
        <taxon>Lactobacillaceae</taxon>
        <taxon>Convivina</taxon>
    </lineage>
</organism>
<sequence length="60" mass="7299">MIPPEMIKKRIQGSTEVNRKYIQRNNNDKATRVACHQQMRQELLLSPIGYVRHMEWLFHY</sequence>
<protein>
    <submittedName>
        <fullName evidence="1">Uncharacterized protein</fullName>
    </submittedName>
</protein>
<evidence type="ECO:0000313" key="2">
    <source>
        <dbReference type="Proteomes" id="UP000245433"/>
    </source>
</evidence>
<gene>
    <name evidence="1" type="ORF">C7384_101445</name>
</gene>
<dbReference type="EMBL" id="QEKT01000001">
    <property type="protein sequence ID" value="PVY86525.1"/>
    <property type="molecule type" value="Genomic_DNA"/>
</dbReference>
<name>A0A2U1DFS2_9LACO</name>
<proteinExistence type="predicted"/>
<dbReference type="Proteomes" id="UP000245433">
    <property type="component" value="Unassembled WGS sequence"/>
</dbReference>
<evidence type="ECO:0000313" key="1">
    <source>
        <dbReference type="EMBL" id="PVY86525.1"/>
    </source>
</evidence>
<reference evidence="1 2" key="1">
    <citation type="submission" date="2018-04" db="EMBL/GenBank/DDBJ databases">
        <title>Genomic Encyclopedia of Type Strains, Phase IV (KMG-IV): sequencing the most valuable type-strain genomes for metagenomic binning, comparative biology and taxonomic classification.</title>
        <authorList>
            <person name="Goeker M."/>
        </authorList>
    </citation>
    <scope>NUCLEOTIDE SEQUENCE [LARGE SCALE GENOMIC DNA]</scope>
    <source>
        <strain evidence="1 2">DSM 28795</strain>
    </source>
</reference>
<comment type="caution">
    <text evidence="1">The sequence shown here is derived from an EMBL/GenBank/DDBJ whole genome shotgun (WGS) entry which is preliminary data.</text>
</comment>